<accession>A0A371DRR0</accession>
<dbReference type="Proteomes" id="UP000256964">
    <property type="component" value="Unassembled WGS sequence"/>
</dbReference>
<name>A0A371DRR0_9APHY</name>
<dbReference type="SUPFAM" id="SSF56112">
    <property type="entry name" value="Protein kinase-like (PK-like)"/>
    <property type="match status" value="1"/>
</dbReference>
<gene>
    <name evidence="2" type="ORF">OH76DRAFT_1552408</name>
</gene>
<protein>
    <recommendedName>
        <fullName evidence="1">Aminoglycoside phosphotransferase domain-containing protein</fullName>
    </recommendedName>
</protein>
<dbReference type="STRING" id="139420.A0A371DRR0"/>
<dbReference type="GO" id="GO:0004672">
    <property type="term" value="F:protein kinase activity"/>
    <property type="evidence" value="ECO:0007669"/>
    <property type="project" value="InterPro"/>
</dbReference>
<dbReference type="OrthoDB" id="3250044at2759"/>
<feature type="domain" description="Aminoglycoside phosphotransferase" evidence="1">
    <location>
        <begin position="85"/>
        <end position="140"/>
    </location>
</feature>
<dbReference type="InterPro" id="IPR011009">
    <property type="entry name" value="Kinase-like_dom_sf"/>
</dbReference>
<dbReference type="AlphaFoldDB" id="A0A371DRR0"/>
<dbReference type="PROSITE" id="PS00108">
    <property type="entry name" value="PROTEIN_KINASE_ST"/>
    <property type="match status" value="1"/>
</dbReference>
<evidence type="ECO:0000259" key="1">
    <source>
        <dbReference type="Pfam" id="PF01636"/>
    </source>
</evidence>
<proteinExistence type="predicted"/>
<dbReference type="Pfam" id="PF01636">
    <property type="entry name" value="APH"/>
    <property type="match status" value="1"/>
</dbReference>
<dbReference type="InterPro" id="IPR008271">
    <property type="entry name" value="Ser/Thr_kinase_AS"/>
</dbReference>
<evidence type="ECO:0000313" key="3">
    <source>
        <dbReference type="Proteomes" id="UP000256964"/>
    </source>
</evidence>
<sequence length="205" mass="22229">MAPHSSLNVPLTSYQATKCTVAVQTAKKDFNAPRVLLLPDYVVKFSEGGIINEGDTQAFVYAASTSSPGAPPVPLLHLGRGAPALERHLNDALRRLPRSAPPLAVEIADEPLVMVHGDIKPHNFLIDPETLRVTLIDFGGISALPRSFVSFTLLATACKFVQGINQYLGKFERSDNHAAMGAATEIYTLLARKRLGLDKDGFPRR</sequence>
<dbReference type="EMBL" id="KZ857383">
    <property type="protein sequence ID" value="RDX55201.1"/>
    <property type="molecule type" value="Genomic_DNA"/>
</dbReference>
<reference evidence="2 3" key="1">
    <citation type="journal article" date="2018" name="Biotechnol. Biofuels">
        <title>Integrative visual omics of the white-rot fungus Polyporus brumalis exposes the biotechnological potential of its oxidative enzymes for delignifying raw plant biomass.</title>
        <authorList>
            <person name="Miyauchi S."/>
            <person name="Rancon A."/>
            <person name="Drula E."/>
            <person name="Hage H."/>
            <person name="Chaduli D."/>
            <person name="Favel A."/>
            <person name="Grisel S."/>
            <person name="Henrissat B."/>
            <person name="Herpoel-Gimbert I."/>
            <person name="Ruiz-Duenas F.J."/>
            <person name="Chevret D."/>
            <person name="Hainaut M."/>
            <person name="Lin J."/>
            <person name="Wang M."/>
            <person name="Pangilinan J."/>
            <person name="Lipzen A."/>
            <person name="Lesage-Meessen L."/>
            <person name="Navarro D."/>
            <person name="Riley R."/>
            <person name="Grigoriev I.V."/>
            <person name="Zhou S."/>
            <person name="Raouche S."/>
            <person name="Rosso M.N."/>
        </authorList>
    </citation>
    <scope>NUCLEOTIDE SEQUENCE [LARGE SCALE GENOMIC DNA]</scope>
    <source>
        <strain evidence="2 3">BRFM 1820</strain>
    </source>
</reference>
<keyword evidence="3" id="KW-1185">Reference proteome</keyword>
<evidence type="ECO:0000313" key="2">
    <source>
        <dbReference type="EMBL" id="RDX55201.1"/>
    </source>
</evidence>
<dbReference type="InterPro" id="IPR002575">
    <property type="entry name" value="Aminoglycoside_PTrfase"/>
</dbReference>
<dbReference type="Gene3D" id="3.90.1200.10">
    <property type="match status" value="1"/>
</dbReference>
<organism evidence="2 3">
    <name type="scientific">Lentinus brumalis</name>
    <dbReference type="NCBI Taxonomy" id="2498619"/>
    <lineage>
        <taxon>Eukaryota</taxon>
        <taxon>Fungi</taxon>
        <taxon>Dikarya</taxon>
        <taxon>Basidiomycota</taxon>
        <taxon>Agaricomycotina</taxon>
        <taxon>Agaricomycetes</taxon>
        <taxon>Polyporales</taxon>
        <taxon>Polyporaceae</taxon>
        <taxon>Lentinus</taxon>
    </lineage>
</organism>